<dbReference type="EMBL" id="LNZB01000008">
    <property type="protein sequence ID" value="KTD82672.1"/>
    <property type="molecule type" value="Genomic_DNA"/>
</dbReference>
<accession>A0A0W1AN27</accession>
<gene>
    <name evidence="3" type="ORF">Lwal_0492</name>
</gene>
<evidence type="ECO:0000256" key="2">
    <source>
        <dbReference type="SAM" id="SignalP"/>
    </source>
</evidence>
<feature type="chain" id="PRO_5006919988" description="Lipoprotein" evidence="2">
    <location>
        <begin position="25"/>
        <end position="50"/>
    </location>
</feature>
<keyword evidence="2" id="KW-0732">Signal</keyword>
<feature type="signal peptide" evidence="2">
    <location>
        <begin position="1"/>
        <end position="24"/>
    </location>
</feature>
<evidence type="ECO:0000313" key="3">
    <source>
        <dbReference type="EMBL" id="KTD82672.1"/>
    </source>
</evidence>
<comment type="caution">
    <text evidence="3">The sequence shown here is derived from an EMBL/GenBank/DDBJ whole genome shotgun (WGS) entry which is preliminary data.</text>
</comment>
<reference evidence="3 4" key="1">
    <citation type="submission" date="2015-11" db="EMBL/GenBank/DDBJ databases">
        <title>Genomic analysis of 38 Legionella species identifies large and diverse effector repertoires.</title>
        <authorList>
            <person name="Burstein D."/>
            <person name="Amaro F."/>
            <person name="Zusman T."/>
            <person name="Lifshitz Z."/>
            <person name="Cohen O."/>
            <person name="Gilbert J.A."/>
            <person name="Pupko T."/>
            <person name="Shuman H.A."/>
            <person name="Segal G."/>
        </authorList>
    </citation>
    <scope>NUCLEOTIDE SEQUENCE [LARGE SCALE GENOMIC DNA]</scope>
    <source>
        <strain evidence="3 4">ATCC 51914</strain>
    </source>
</reference>
<dbReference type="RefSeq" id="WP_165481843.1">
    <property type="nucleotide sequence ID" value="NZ_CAAAIQ010000009.1"/>
</dbReference>
<keyword evidence="4" id="KW-1185">Reference proteome</keyword>
<feature type="region of interest" description="Disordered" evidence="1">
    <location>
        <begin position="26"/>
        <end position="50"/>
    </location>
</feature>
<protein>
    <recommendedName>
        <fullName evidence="5">Lipoprotein</fullName>
    </recommendedName>
</protein>
<proteinExistence type="predicted"/>
<dbReference type="Proteomes" id="UP000054729">
    <property type="component" value="Unassembled WGS sequence"/>
</dbReference>
<sequence length="50" mass="5351">MRILETFKMIIALVSSAILFTSCASSTTTGTSQNSSHTYEGRNSGGIGWH</sequence>
<dbReference type="PATRIC" id="fig|66969.6.peg.530"/>
<dbReference type="STRING" id="66969.Lwal_0492"/>
<evidence type="ECO:0000313" key="4">
    <source>
        <dbReference type="Proteomes" id="UP000054729"/>
    </source>
</evidence>
<dbReference type="AlphaFoldDB" id="A0A0W1AN27"/>
<evidence type="ECO:0008006" key="5">
    <source>
        <dbReference type="Google" id="ProtNLM"/>
    </source>
</evidence>
<dbReference type="PROSITE" id="PS51257">
    <property type="entry name" value="PROKAR_LIPOPROTEIN"/>
    <property type="match status" value="1"/>
</dbReference>
<organism evidence="3 4">
    <name type="scientific">Legionella waltersii</name>
    <dbReference type="NCBI Taxonomy" id="66969"/>
    <lineage>
        <taxon>Bacteria</taxon>
        <taxon>Pseudomonadati</taxon>
        <taxon>Pseudomonadota</taxon>
        <taxon>Gammaproteobacteria</taxon>
        <taxon>Legionellales</taxon>
        <taxon>Legionellaceae</taxon>
        <taxon>Legionella</taxon>
    </lineage>
</organism>
<evidence type="ECO:0000256" key="1">
    <source>
        <dbReference type="SAM" id="MobiDB-lite"/>
    </source>
</evidence>
<feature type="compositionally biased region" description="Low complexity" evidence="1">
    <location>
        <begin position="26"/>
        <end position="38"/>
    </location>
</feature>
<name>A0A0W1AN27_9GAMM</name>